<feature type="region of interest" description="Disordered" evidence="1">
    <location>
        <begin position="874"/>
        <end position="1001"/>
    </location>
</feature>
<feature type="compositionally biased region" description="Polar residues" evidence="1">
    <location>
        <begin position="1190"/>
        <end position="1209"/>
    </location>
</feature>
<feature type="compositionally biased region" description="Polar residues" evidence="1">
    <location>
        <begin position="63"/>
        <end position="75"/>
    </location>
</feature>
<feature type="region of interest" description="Disordered" evidence="1">
    <location>
        <begin position="1368"/>
        <end position="1438"/>
    </location>
</feature>
<sequence length="1826" mass="203000">MNLVGARFMGRKPSLLQFTKTPVTKKLLSTTWPTSFSSTPGRTIANCMRNGGAKNTMIPPPRSNVNSEHINNKPPSSIIPEETYSEDEEPQFTYSSTENVRWPSAVDKEIQYFMHRWLFYYTVDLESGADDGIQILVNLLRNDKGASAELDNTQLREFRKRIVDRVKFFTETFVNHQFVELQADGVPQMTGRFRNIWTTLKYETPTPRISYRRRSVGVEVEPPRESPRKRRKLSKKAEENVMDSNRPKRKPWSEHAWRRKTIPPPADMTFPNLLRRKSSNIDLVTVVESPQSVVDEESEGGVSEKSQIHQDLETSMENSKMTIEISPPKKPVSSKSDVVIKMEEESTIEVSQPMMTILESPDDKCRSETMKVVPLTHGKVTKTSSPNPGDIPAFEKILGCLKDNANVAETQLPLPRQLNDKSENHALAKEPRLQDVPAVVTQLLETVRPQISEVVDTQAQVNDSTRLLPEVNTQVIVEPNTQSLHPDGNRKSPRRELAELTSLTHVADRINKNPKGRTSSHEMATENNDQNASNFVAPSASSSSETPKKYGPFHDLEYLNKLFSSSGSRPTETHRLRSTASISPTSSAETHTREMDMHFSPVHATQKPTSHPIAPLVNINSKVDYHKESSIQGDTPIPSLIRNGPTIAEHSSDKTDSQLSKPAPVSFLDALETERKPFEKSFLSFTRTPLPTLPLKSSNGQKLTDPLPDTRSSPTTMEGSHTQTCQLHSIQTQKTTQNSQAASCESLIATFKPINRPVNASNVPPSIHPLASATEPSPQSPVPIIHNSATNTHQPRIELQEMPSQRQLQDILPGYKSHETMPPHNVADEPTIAGASSDFSWTRDPHLNPHPINTQNGVYPMAFIKKATTSKSVVWTPETSRKRTLEGTGAKPRKTKSRKKSGFPEKLSTESATVQYSPARPSRSIKDVPPSGMQIQSPRPPVYDREPSPKPPHPDLINHLRIMDENMGVNSGASHQPLFKTSNPLSSSANRQQTSNTENADQNMKYHAKQDQSLLSYLALHENNSADVNPATSVAAASSTQLQRTSGTQQILPSPVENSQITRAEHSIVEYVGSQQDERLPNIEENGNDSRNGIRQNQAPPNISDHTRNNHQMGTNQSQAPSNVGNKSSGNVENRNQPPNSAHLGYSQQVRPVETGIRHRTFMNNGNGPTVPKSSSVTSPERLKDPREPQASQAHVYNHVQPSNPSTQTNQYLNLESQALGYHNQNQNSPSSPACYRSQDPWWNSLAANYNIQKISQPRSRFVSHSDTNNKNDRSMSSESTVSEVTTASPGQAGNQEALPGIRRVAAQASESSRPTSSQAGNPKAYRQTPESQHTDKHPVQSPNIQGQPVRGYSSDRYSVQLSPIQPSHITSQSAPLPSVVRTSSQHDQTLNQPSNRTAPSKRTGFYQPPSQLSNVSNTSKGEYVNDTSGQSPDKQSANFHHRYYSQPSIQLNAIQNSQSQNHSTNKPTEVSSIQALSPQNQYTDPHVIQQASLAQVPYNPEYNNLDNQAASQYQHMQWARPPTDAQKPTQLAQRQIYNGQQTLDRTHYQLHDPNSQVSINSDNTSPRQPPTINQALNTSPLKSSSIQPHITRSSPAPTLSTILNHSLPPTPPTPADITTPRLESIPQYSPGAHPIAGSTTRQQGSAIDATHKPDTISQYPPMAHPLAGNPTHQQIPAVTHTPKLNAIYPYSPIMHPLATPQPTPTTPQAVGPKLEFYLQRFTSTIDTTNSFSYQYMEALSLSNLFFLFSQRSGVPLEKLDELTFRCMFGEYQQFVIGKNMGDGEWKRARKRIWRNWDREVRAVEQNGGDDDEEFLEVNILIGRCA</sequence>
<feature type="compositionally biased region" description="Polar residues" evidence="1">
    <location>
        <begin position="1368"/>
        <end position="1401"/>
    </location>
</feature>
<feature type="compositionally biased region" description="Polar residues" evidence="1">
    <location>
        <begin position="1110"/>
        <end position="1148"/>
    </location>
</feature>
<feature type="region of interest" description="Disordered" evidence="1">
    <location>
        <begin position="1160"/>
        <end position="1209"/>
    </location>
</feature>
<reference evidence="2 3" key="1">
    <citation type="submission" date="2018-06" db="EMBL/GenBank/DDBJ databases">
        <title>Genome Sequence of the Brown Rot Fungal Pathogen Monilinia fructigena.</title>
        <authorList>
            <person name="Landi L."/>
            <person name="De Miccolis Angelini R.M."/>
            <person name="Pollastro S."/>
            <person name="Abate D."/>
            <person name="Faretra F."/>
            <person name="Romanazzi G."/>
        </authorList>
    </citation>
    <scope>NUCLEOTIDE SEQUENCE [LARGE SCALE GENOMIC DNA]</scope>
    <source>
        <strain evidence="2 3">Mfrg269</strain>
    </source>
</reference>
<feature type="region of interest" description="Disordered" evidence="1">
    <location>
        <begin position="56"/>
        <end position="86"/>
    </location>
</feature>
<feature type="compositionally biased region" description="Low complexity" evidence="1">
    <location>
        <begin position="323"/>
        <end position="337"/>
    </location>
</feature>
<feature type="compositionally biased region" description="Polar residues" evidence="1">
    <location>
        <begin position="968"/>
        <end position="1001"/>
    </location>
</feature>
<feature type="compositionally biased region" description="Polar residues" evidence="1">
    <location>
        <begin position="710"/>
        <end position="722"/>
    </location>
</feature>
<proteinExistence type="predicted"/>
<feature type="compositionally biased region" description="Polar residues" evidence="1">
    <location>
        <begin position="691"/>
        <end position="702"/>
    </location>
</feature>
<feature type="region of interest" description="Disordered" evidence="1">
    <location>
        <begin position="316"/>
        <end position="337"/>
    </location>
</feature>
<feature type="region of interest" description="Disordered" evidence="1">
    <location>
        <begin position="1554"/>
        <end position="1619"/>
    </location>
</feature>
<dbReference type="Proteomes" id="UP000249056">
    <property type="component" value="Unassembled WGS sequence"/>
</dbReference>
<dbReference type="OrthoDB" id="3540796at2759"/>
<feature type="compositionally biased region" description="Low complexity" evidence="1">
    <location>
        <begin position="1169"/>
        <end position="1180"/>
    </location>
</feature>
<gene>
    <name evidence="2" type="ORF">DID88_002902</name>
</gene>
<feature type="compositionally biased region" description="Basic and acidic residues" evidence="1">
    <location>
        <begin position="942"/>
        <end position="964"/>
    </location>
</feature>
<feature type="region of interest" description="Disordered" evidence="1">
    <location>
        <begin position="507"/>
        <end position="548"/>
    </location>
</feature>
<feature type="compositionally biased region" description="Polar residues" evidence="1">
    <location>
        <begin position="1554"/>
        <end position="1605"/>
    </location>
</feature>
<feature type="region of interest" description="Disordered" evidence="1">
    <location>
        <begin position="565"/>
        <end position="592"/>
    </location>
</feature>
<feature type="region of interest" description="Disordered" evidence="1">
    <location>
        <begin position="1458"/>
        <end position="1481"/>
    </location>
</feature>
<dbReference type="EMBL" id="QKRW01000028">
    <property type="protein sequence ID" value="RAL61839.1"/>
    <property type="molecule type" value="Genomic_DNA"/>
</dbReference>
<feature type="region of interest" description="Disordered" evidence="1">
    <location>
        <begin position="1037"/>
        <end position="1060"/>
    </location>
</feature>
<feature type="compositionally biased region" description="Low complexity" evidence="1">
    <location>
        <begin position="1277"/>
        <end position="1289"/>
    </location>
</feature>
<feature type="compositionally biased region" description="Polar residues" evidence="1">
    <location>
        <begin position="578"/>
        <end position="589"/>
    </location>
</feature>
<feature type="compositionally biased region" description="Basic residues" evidence="1">
    <location>
        <begin position="891"/>
        <end position="901"/>
    </location>
</feature>
<feature type="region of interest" description="Disordered" evidence="1">
    <location>
        <begin position="215"/>
        <end position="254"/>
    </location>
</feature>
<evidence type="ECO:0000313" key="2">
    <source>
        <dbReference type="EMBL" id="RAL61839.1"/>
    </source>
</evidence>
<feature type="region of interest" description="Disordered" evidence="1">
    <location>
        <begin position="629"/>
        <end position="661"/>
    </location>
</feature>
<evidence type="ECO:0000313" key="3">
    <source>
        <dbReference type="Proteomes" id="UP000249056"/>
    </source>
</evidence>
<protein>
    <submittedName>
        <fullName evidence="2">Uncharacterized protein</fullName>
    </submittedName>
</protein>
<feature type="region of interest" description="Disordered" evidence="1">
    <location>
        <begin position="691"/>
        <end position="722"/>
    </location>
</feature>
<evidence type="ECO:0000256" key="1">
    <source>
        <dbReference type="SAM" id="MobiDB-lite"/>
    </source>
</evidence>
<name>A0A395IU11_9HELO</name>
<feature type="region of interest" description="Disordered" evidence="1">
    <location>
        <begin position="1258"/>
        <end position="1354"/>
    </location>
</feature>
<feature type="compositionally biased region" description="Polar residues" evidence="1">
    <location>
        <begin position="1309"/>
        <end position="1321"/>
    </location>
</feature>
<accession>A0A395IU11</accession>
<feature type="compositionally biased region" description="Polar residues" evidence="1">
    <location>
        <begin position="1258"/>
        <end position="1267"/>
    </location>
</feature>
<feature type="compositionally biased region" description="Polar residues" evidence="1">
    <location>
        <begin position="1089"/>
        <end position="1101"/>
    </location>
</feature>
<comment type="caution">
    <text evidence="2">The sequence shown here is derived from an EMBL/GenBank/DDBJ whole genome shotgun (WGS) entry which is preliminary data.</text>
</comment>
<feature type="compositionally biased region" description="Polar residues" evidence="1">
    <location>
        <begin position="1409"/>
        <end position="1438"/>
    </location>
</feature>
<organism evidence="2 3">
    <name type="scientific">Monilinia fructigena</name>
    <dbReference type="NCBI Taxonomy" id="38457"/>
    <lineage>
        <taxon>Eukaryota</taxon>
        <taxon>Fungi</taxon>
        <taxon>Dikarya</taxon>
        <taxon>Ascomycota</taxon>
        <taxon>Pezizomycotina</taxon>
        <taxon>Leotiomycetes</taxon>
        <taxon>Helotiales</taxon>
        <taxon>Sclerotiniaceae</taxon>
        <taxon>Monilinia</taxon>
    </lineage>
</organism>
<feature type="region of interest" description="Disordered" evidence="1">
    <location>
        <begin position="1073"/>
        <end position="1148"/>
    </location>
</feature>
<keyword evidence="3" id="KW-1185">Reference proteome</keyword>
<feature type="compositionally biased region" description="Low complexity" evidence="1">
    <location>
        <begin position="532"/>
        <end position="544"/>
    </location>
</feature>